<accession>A0A6A6QTW6</accession>
<protein>
    <submittedName>
        <fullName evidence="2">Uncharacterized protein</fullName>
    </submittedName>
</protein>
<dbReference type="Proteomes" id="UP000799750">
    <property type="component" value="Unassembled WGS sequence"/>
</dbReference>
<evidence type="ECO:0000313" key="3">
    <source>
        <dbReference type="Proteomes" id="UP000799750"/>
    </source>
</evidence>
<keyword evidence="3" id="KW-1185">Reference proteome</keyword>
<feature type="region of interest" description="Disordered" evidence="1">
    <location>
        <begin position="41"/>
        <end position="81"/>
    </location>
</feature>
<feature type="compositionally biased region" description="Low complexity" evidence="1">
    <location>
        <begin position="128"/>
        <end position="138"/>
    </location>
</feature>
<dbReference type="AlphaFoldDB" id="A0A6A6QTW6"/>
<sequence>MTFFAADSLTALQHPSPTAAVHDSTYQLAGAATRCIPLLPPASDDCDSGARPPSRCPRRYKPGTPAALSPRPAQFTASLRPSTLHRRAEGNMWLAVHAVRRTPIDRERAMYGQGPIPNRPGDRPTLTSASASESAGSSVQRLSSGSPCLLKAGAREGFYRSQ</sequence>
<feature type="region of interest" description="Disordered" evidence="1">
    <location>
        <begin position="105"/>
        <end position="147"/>
    </location>
</feature>
<proteinExistence type="predicted"/>
<evidence type="ECO:0000256" key="1">
    <source>
        <dbReference type="SAM" id="MobiDB-lite"/>
    </source>
</evidence>
<dbReference type="EMBL" id="MU004188">
    <property type="protein sequence ID" value="KAF2495851.1"/>
    <property type="molecule type" value="Genomic_DNA"/>
</dbReference>
<name>A0A6A6QTW6_9PEZI</name>
<reference evidence="2" key="1">
    <citation type="journal article" date="2020" name="Stud. Mycol.">
        <title>101 Dothideomycetes genomes: a test case for predicting lifestyles and emergence of pathogens.</title>
        <authorList>
            <person name="Haridas S."/>
            <person name="Albert R."/>
            <person name="Binder M."/>
            <person name="Bloem J."/>
            <person name="Labutti K."/>
            <person name="Salamov A."/>
            <person name="Andreopoulos B."/>
            <person name="Baker S."/>
            <person name="Barry K."/>
            <person name="Bills G."/>
            <person name="Bluhm B."/>
            <person name="Cannon C."/>
            <person name="Castanera R."/>
            <person name="Culley D."/>
            <person name="Daum C."/>
            <person name="Ezra D."/>
            <person name="Gonzalez J."/>
            <person name="Henrissat B."/>
            <person name="Kuo A."/>
            <person name="Liang C."/>
            <person name="Lipzen A."/>
            <person name="Lutzoni F."/>
            <person name="Magnuson J."/>
            <person name="Mondo S."/>
            <person name="Nolan M."/>
            <person name="Ohm R."/>
            <person name="Pangilinan J."/>
            <person name="Park H.-J."/>
            <person name="Ramirez L."/>
            <person name="Alfaro M."/>
            <person name="Sun H."/>
            <person name="Tritt A."/>
            <person name="Yoshinaga Y."/>
            <person name="Zwiers L.-H."/>
            <person name="Turgeon B."/>
            <person name="Goodwin S."/>
            <person name="Spatafora J."/>
            <person name="Crous P."/>
            <person name="Grigoriev I."/>
        </authorList>
    </citation>
    <scope>NUCLEOTIDE SEQUENCE</scope>
    <source>
        <strain evidence="2">CBS 269.34</strain>
    </source>
</reference>
<gene>
    <name evidence="2" type="ORF">BU16DRAFT_358575</name>
</gene>
<evidence type="ECO:0000313" key="2">
    <source>
        <dbReference type="EMBL" id="KAF2495851.1"/>
    </source>
</evidence>
<organism evidence="2 3">
    <name type="scientific">Lophium mytilinum</name>
    <dbReference type="NCBI Taxonomy" id="390894"/>
    <lineage>
        <taxon>Eukaryota</taxon>
        <taxon>Fungi</taxon>
        <taxon>Dikarya</taxon>
        <taxon>Ascomycota</taxon>
        <taxon>Pezizomycotina</taxon>
        <taxon>Dothideomycetes</taxon>
        <taxon>Pleosporomycetidae</taxon>
        <taxon>Mytilinidiales</taxon>
        <taxon>Mytilinidiaceae</taxon>
        <taxon>Lophium</taxon>
    </lineage>
</organism>